<feature type="compositionally biased region" description="Basic and acidic residues" evidence="3">
    <location>
        <begin position="542"/>
        <end position="552"/>
    </location>
</feature>
<dbReference type="Gene3D" id="3.30.160.380">
    <property type="entry name" value="Dicer dimerisation domain"/>
    <property type="match status" value="1"/>
</dbReference>
<name>A0A8J1XX41_OWEFU</name>
<feature type="compositionally biased region" description="Basic and acidic residues" evidence="3">
    <location>
        <begin position="77"/>
        <end position="95"/>
    </location>
</feature>
<dbReference type="InterPro" id="IPR000253">
    <property type="entry name" value="FHA_dom"/>
</dbReference>
<organism evidence="4 5">
    <name type="scientific">Owenia fusiformis</name>
    <name type="common">Polychaete worm</name>
    <dbReference type="NCBI Taxonomy" id="6347"/>
    <lineage>
        <taxon>Eukaryota</taxon>
        <taxon>Metazoa</taxon>
        <taxon>Spiralia</taxon>
        <taxon>Lophotrochozoa</taxon>
        <taxon>Annelida</taxon>
        <taxon>Polychaeta</taxon>
        <taxon>Sedentaria</taxon>
        <taxon>Canalipalpata</taxon>
        <taxon>Sabellida</taxon>
        <taxon>Oweniida</taxon>
        <taxon>Oweniidae</taxon>
        <taxon>Owenia</taxon>
    </lineage>
</organism>
<dbReference type="SMART" id="SM00240">
    <property type="entry name" value="FHA"/>
    <property type="match status" value="1"/>
</dbReference>
<dbReference type="Pfam" id="PF03368">
    <property type="entry name" value="Dicer_dimer"/>
    <property type="match status" value="1"/>
</dbReference>
<dbReference type="GO" id="GO:0016891">
    <property type="term" value="F:RNA endonuclease activity producing 5'-phosphomonoesters, hydrolytic mechanism"/>
    <property type="evidence" value="ECO:0007669"/>
    <property type="project" value="InterPro"/>
</dbReference>
<feature type="region of interest" description="Disordered" evidence="3">
    <location>
        <begin position="1"/>
        <end position="115"/>
    </location>
</feature>
<evidence type="ECO:0000256" key="2">
    <source>
        <dbReference type="SAM" id="Coils"/>
    </source>
</evidence>
<feature type="coiled-coil region" evidence="2">
    <location>
        <begin position="242"/>
        <end position="276"/>
    </location>
</feature>
<dbReference type="PANTHER" id="PTHR23308">
    <property type="entry name" value="NUCLEAR INHIBITOR OF PROTEIN PHOSPHATASE-1"/>
    <property type="match status" value="1"/>
</dbReference>
<evidence type="ECO:0000313" key="4">
    <source>
        <dbReference type="EMBL" id="CAH1791659.1"/>
    </source>
</evidence>
<dbReference type="PROSITE" id="PS50006">
    <property type="entry name" value="FHA_DOMAIN"/>
    <property type="match status" value="1"/>
</dbReference>
<reference evidence="4" key="1">
    <citation type="submission" date="2022-03" db="EMBL/GenBank/DDBJ databases">
        <authorList>
            <person name="Martin C."/>
        </authorList>
    </citation>
    <scope>NUCLEOTIDE SEQUENCE</scope>
</reference>
<dbReference type="OrthoDB" id="433755at2759"/>
<keyword evidence="2" id="KW-0175">Coiled coil</keyword>
<feature type="region of interest" description="Disordered" evidence="3">
    <location>
        <begin position="529"/>
        <end position="762"/>
    </location>
</feature>
<feature type="coiled-coil region" evidence="2">
    <location>
        <begin position="448"/>
        <end position="489"/>
    </location>
</feature>
<keyword evidence="5" id="KW-1185">Reference proteome</keyword>
<evidence type="ECO:0000256" key="1">
    <source>
        <dbReference type="ARBA" id="ARBA00022801"/>
    </source>
</evidence>
<keyword evidence="1" id="KW-0378">Hydrolase</keyword>
<dbReference type="AlphaFoldDB" id="A0A8J1XX41"/>
<dbReference type="Gene3D" id="2.60.200.20">
    <property type="match status" value="1"/>
</dbReference>
<dbReference type="CDD" id="cd19856">
    <property type="entry name" value="DSRM_Kanadaptin"/>
    <property type="match status" value="1"/>
</dbReference>
<dbReference type="EMBL" id="CAIIXF020000008">
    <property type="protein sequence ID" value="CAH1791659.1"/>
    <property type="molecule type" value="Genomic_DNA"/>
</dbReference>
<gene>
    <name evidence="4" type="ORF">OFUS_LOCUS16716</name>
</gene>
<evidence type="ECO:0000256" key="3">
    <source>
        <dbReference type="SAM" id="MobiDB-lite"/>
    </source>
</evidence>
<dbReference type="Proteomes" id="UP000749559">
    <property type="component" value="Unassembled WGS sequence"/>
</dbReference>
<dbReference type="Pfam" id="PF00498">
    <property type="entry name" value="FHA"/>
    <property type="match status" value="1"/>
</dbReference>
<comment type="caution">
    <text evidence="4">The sequence shown here is derived from an EMBL/GenBank/DDBJ whole genome shotgun (WGS) entry which is preliminary data.</text>
</comment>
<feature type="compositionally biased region" description="Basic and acidic residues" evidence="3">
    <location>
        <begin position="582"/>
        <end position="594"/>
    </location>
</feature>
<feature type="compositionally biased region" description="Basic and acidic residues" evidence="3">
    <location>
        <begin position="615"/>
        <end position="628"/>
    </location>
</feature>
<dbReference type="InterPro" id="IPR008984">
    <property type="entry name" value="SMAD_FHA_dom_sf"/>
</dbReference>
<dbReference type="InterPro" id="IPR050923">
    <property type="entry name" value="Cell_Proc_Reg/RNA_Proc"/>
</dbReference>
<dbReference type="CDD" id="cd22677">
    <property type="entry name" value="FHA_Kanadaptin"/>
    <property type="match status" value="1"/>
</dbReference>
<dbReference type="InterPro" id="IPR038248">
    <property type="entry name" value="Dicer_dimer_sf"/>
</dbReference>
<feature type="compositionally biased region" description="Polar residues" evidence="3">
    <location>
        <begin position="28"/>
        <end position="44"/>
    </location>
</feature>
<dbReference type="InterPro" id="IPR005034">
    <property type="entry name" value="Dicer_dimerisation"/>
</dbReference>
<feature type="compositionally biased region" description="Polar residues" evidence="3">
    <location>
        <begin position="666"/>
        <end position="683"/>
    </location>
</feature>
<feature type="compositionally biased region" description="Basic and acidic residues" evidence="3">
    <location>
        <begin position="752"/>
        <end position="762"/>
    </location>
</feature>
<evidence type="ECO:0000313" key="5">
    <source>
        <dbReference type="Proteomes" id="UP000749559"/>
    </source>
</evidence>
<feature type="compositionally biased region" description="Basic and acidic residues" evidence="3">
    <location>
        <begin position="635"/>
        <end position="661"/>
    </location>
</feature>
<sequence>MANLSDDVSVELNKDNNIVQHPNAAMEQDSSSEPSKPPISTTNFKMPVFGKRPGFKKPNVFAKEKVDDVQKTTQMKPIKDSENSEQKDSDKKKEINNSPKLKPTPELSSEEKRKQAQVMIPYKEPIWSGVPEQLYTFDILKSGQIVDTIDLTSKGHYVFGRLPSCDVTLEHPSLSRYHAVIQYCSTPTERHQPGWYVYDLDSTHGTWANKVKLNPRIYYRLRVGHMVKFGGSTRLFILQGPAEDQEEESELSITEMKELRERQKNELEILKAAELEKSEGSVGRIESSNDGCSWGIDDDAMETEGDNPFALPDPKDEELYIDDPKKSLRGWFEREGYDQPEYDCEEVSRGTYRCRVDLPVDSPTGQDVVAEAEVSGKKRDAVVACALEACRILDRYDVLRQAQHESRKKKSKNWEENDFYDSDDDEFLDRTGVIQKKRKDRMKKAGKVEEKTETYDTLLARLKQIESDIQDLEEQLAKAKKDAEAMEDEDDLDAFMSRIKTGAAIDKKTRMKWKRQLFDLRQEEQKVRKLVNKAKPANMPEITRKIEGEKEGTNVSSMVGRIKMLPKGQQKKVPVRTIGPPRPEHLDESNKSQIEEEEEEETEAGNAKSNDSIEDTTKNKNTDNDKSKNTNTLKVTEHLDTLTKSEDTKITEDNHDKEVIAKRGTVTKSEATGSKSDTSTNKSGNKKEKSLNSQSSNKNEARSKGSKHKIPLDDDDDEVKKPKGPKIWSKQYNTSDPDYAVWMPPQGQSGDGKTKLNEKYGY</sequence>
<dbReference type="SUPFAM" id="SSF49879">
    <property type="entry name" value="SMAD/FHA domain"/>
    <property type="match status" value="1"/>
</dbReference>
<proteinExistence type="predicted"/>
<accession>A0A8J1XX41</accession>
<protein>
    <submittedName>
        <fullName evidence="4">Uncharacterized protein</fullName>
    </submittedName>
</protein>